<feature type="binding site" evidence="8">
    <location>
        <position position="337"/>
    </location>
    <ligand>
        <name>Zn(2+)</name>
        <dbReference type="ChEBI" id="CHEBI:29105"/>
        <note>ligand shared between dimeric partners</note>
    </ligand>
</feature>
<comment type="subunit">
    <text evidence="8">Homodimer.</text>
</comment>
<dbReference type="PANTHER" id="PTHR10803:SF3">
    <property type="entry name" value="ATPASE GET3"/>
    <property type="match status" value="1"/>
</dbReference>
<comment type="similarity">
    <text evidence="1 8">Belongs to the arsA ATPase family.</text>
</comment>
<dbReference type="GO" id="GO:0005524">
    <property type="term" value="F:ATP binding"/>
    <property type="evidence" value="ECO:0007669"/>
    <property type="project" value="UniProtKB-UniRule"/>
</dbReference>
<feature type="binding site" evidence="8">
    <location>
        <position position="300"/>
    </location>
    <ligand>
        <name>ATP</name>
        <dbReference type="ChEBI" id="CHEBI:30616"/>
    </ligand>
</feature>
<dbReference type="InterPro" id="IPR025723">
    <property type="entry name" value="ArsA/GET3_ATPase-like"/>
</dbReference>
<dbReference type="GO" id="GO:0043529">
    <property type="term" value="C:GET complex"/>
    <property type="evidence" value="ECO:0007669"/>
    <property type="project" value="TreeGrafter"/>
</dbReference>
<evidence type="ECO:0000313" key="10">
    <source>
        <dbReference type="EMBL" id="KAG5449089.1"/>
    </source>
</evidence>
<comment type="subcellular location">
    <subcellularLocation>
        <location evidence="8">Cytoplasm</location>
    </subcellularLocation>
    <subcellularLocation>
        <location evidence="8">Endoplasmic reticulum</location>
    </subcellularLocation>
</comment>
<dbReference type="InParanoid" id="A0A419PDJ3"/>
<evidence type="ECO:0000256" key="7">
    <source>
        <dbReference type="ARBA" id="ARBA00022840"/>
    </source>
</evidence>
<dbReference type="InterPro" id="IPR027417">
    <property type="entry name" value="P-loop_NTPase"/>
</dbReference>
<dbReference type="GO" id="GO:0046872">
    <property type="term" value="F:metal ion binding"/>
    <property type="evidence" value="ECO:0007669"/>
    <property type="project" value="UniProtKB-KW"/>
</dbReference>
<proteinExistence type="inferred from homology"/>
<reference evidence="10 11" key="1">
    <citation type="journal article" date="2018" name="Biotechnol. Adv.">
        <title>Improved genomic resources and new bioinformatic workflow for the carcinogenic parasite Clonorchis sinensis: Biotechnological implications.</title>
        <authorList>
            <person name="Wang D."/>
            <person name="Korhonen P.K."/>
            <person name="Gasser R.B."/>
            <person name="Young N.D."/>
        </authorList>
    </citation>
    <scope>NUCLEOTIDE SEQUENCE [LARGE SCALE GENOMIC DNA]</scope>
    <source>
        <strain evidence="10">Cs-k2</strain>
    </source>
</reference>
<dbReference type="CDD" id="cd02035">
    <property type="entry name" value="ArsA"/>
    <property type="match status" value="1"/>
</dbReference>
<dbReference type="EMBL" id="NIRI02000042">
    <property type="protein sequence ID" value="KAG5449089.1"/>
    <property type="molecule type" value="Genomic_DNA"/>
</dbReference>
<dbReference type="InterPro" id="IPR027542">
    <property type="entry name" value="ATPase_ArsA/GET3_euk"/>
</dbReference>
<dbReference type="FunFam" id="3.40.50.300:FF:001459">
    <property type="entry name" value="ATPase ASNA1 homolog"/>
    <property type="match status" value="1"/>
</dbReference>
<evidence type="ECO:0000256" key="3">
    <source>
        <dbReference type="ARBA" id="ARBA00022490"/>
    </source>
</evidence>
<feature type="domain" description="ArsA/GET3 Anion-transporting ATPase-like" evidence="9">
    <location>
        <begin position="333"/>
        <end position="383"/>
    </location>
</feature>
<feature type="binding site" evidence="8">
    <location>
        <begin position="65"/>
        <end position="72"/>
    </location>
    <ligand>
        <name>ATP</name>
        <dbReference type="ChEBI" id="CHEBI:30616"/>
    </ligand>
</feature>
<dbReference type="SUPFAM" id="SSF52540">
    <property type="entry name" value="P-loop containing nucleoside triphosphate hydrolases"/>
    <property type="match status" value="1"/>
</dbReference>
<keyword evidence="7 8" id="KW-0067">ATP-binding</keyword>
<protein>
    <recommendedName>
        <fullName evidence="8">ATPase ASNA1 homolog</fullName>
        <ecNumber evidence="8">3.6.-.-</ecNumber>
    </recommendedName>
    <alternativeName>
        <fullName evidence="8">Arsenical pump-driving ATPase homolog</fullName>
    </alternativeName>
    <alternativeName>
        <fullName evidence="8">Arsenite-stimulated ATPase</fullName>
    </alternativeName>
</protein>
<dbReference type="GO" id="GO:0016887">
    <property type="term" value="F:ATP hydrolysis activity"/>
    <property type="evidence" value="ECO:0007669"/>
    <property type="project" value="InterPro"/>
</dbReference>
<dbReference type="PANTHER" id="PTHR10803">
    <property type="entry name" value="ARSENICAL PUMP-DRIVING ATPASE ARSENITE-TRANSLOCATING ATPASE"/>
    <property type="match status" value="1"/>
</dbReference>
<dbReference type="GO" id="GO:0071816">
    <property type="term" value="P:tail-anchored membrane protein insertion into ER membrane"/>
    <property type="evidence" value="ECO:0007669"/>
    <property type="project" value="TreeGrafter"/>
</dbReference>
<evidence type="ECO:0000313" key="11">
    <source>
        <dbReference type="Proteomes" id="UP000286415"/>
    </source>
</evidence>
<evidence type="ECO:0000256" key="1">
    <source>
        <dbReference type="ARBA" id="ARBA00011040"/>
    </source>
</evidence>
<reference evidence="10 11" key="2">
    <citation type="journal article" date="2021" name="Genomics">
        <title>High-quality reference genome for Clonorchis sinensis.</title>
        <authorList>
            <person name="Young N.D."/>
            <person name="Stroehlein A.J."/>
            <person name="Kinkar L."/>
            <person name="Wang T."/>
            <person name="Sohn W.M."/>
            <person name="Chang B.C.H."/>
            <person name="Kaur P."/>
            <person name="Weisz D."/>
            <person name="Dudchenko O."/>
            <person name="Aiden E.L."/>
            <person name="Korhonen P.K."/>
            <person name="Gasser R.B."/>
        </authorList>
    </citation>
    <scope>NUCLEOTIDE SEQUENCE [LARGE SCALE GENOMIC DNA]</scope>
    <source>
        <strain evidence="10">Cs-k2</strain>
    </source>
</reference>
<evidence type="ECO:0000256" key="4">
    <source>
        <dbReference type="ARBA" id="ARBA00022741"/>
    </source>
</evidence>
<keyword evidence="4 8" id="KW-0547">Nucleotide-binding</keyword>
<comment type="caution">
    <text evidence="10">The sequence shown here is derived from an EMBL/GenBank/DDBJ whole genome shotgun (WGS) entry which is preliminary data.</text>
</comment>
<dbReference type="Proteomes" id="UP000286415">
    <property type="component" value="Unassembled WGS sequence"/>
</dbReference>
<keyword evidence="6 8" id="KW-0256">Endoplasmic reticulum</keyword>
<dbReference type="Pfam" id="PF02374">
    <property type="entry name" value="ArsA_ATPase"/>
    <property type="match status" value="2"/>
</dbReference>
<dbReference type="InterPro" id="IPR016300">
    <property type="entry name" value="ATPase_ArsA/GET3"/>
</dbReference>
<organism evidence="10 11">
    <name type="scientific">Clonorchis sinensis</name>
    <name type="common">Chinese liver fluke</name>
    <dbReference type="NCBI Taxonomy" id="79923"/>
    <lineage>
        <taxon>Eukaryota</taxon>
        <taxon>Metazoa</taxon>
        <taxon>Spiralia</taxon>
        <taxon>Lophotrochozoa</taxon>
        <taxon>Platyhelminthes</taxon>
        <taxon>Trematoda</taxon>
        <taxon>Digenea</taxon>
        <taxon>Opisthorchiida</taxon>
        <taxon>Opisthorchiata</taxon>
        <taxon>Opisthorchiidae</taxon>
        <taxon>Clonorchis</taxon>
    </lineage>
</organism>
<keyword evidence="8" id="KW-0479">Metal-binding</keyword>
<gene>
    <name evidence="10" type="ORF">CSKR_100256</name>
</gene>
<evidence type="ECO:0000259" key="9">
    <source>
        <dbReference type="Pfam" id="PF02374"/>
    </source>
</evidence>
<dbReference type="NCBIfam" id="TIGR00345">
    <property type="entry name" value="GET3_arsA_TRC40"/>
    <property type="match status" value="1"/>
</dbReference>
<accession>A0A419PDJ3</accession>
<evidence type="ECO:0000256" key="5">
    <source>
        <dbReference type="ARBA" id="ARBA00022801"/>
    </source>
</evidence>
<feature type="active site" evidence="8">
    <location>
        <position position="94"/>
    </location>
</feature>
<evidence type="ECO:0000256" key="8">
    <source>
        <dbReference type="HAMAP-Rule" id="MF_03112"/>
    </source>
</evidence>
<keyword evidence="11" id="KW-1185">Reference proteome</keyword>
<feature type="domain" description="ArsA/GET3 Anion-transporting ATPase-like" evidence="9">
    <location>
        <begin position="58"/>
        <end position="305"/>
    </location>
</feature>
<dbReference type="HAMAP" id="MF_03112">
    <property type="entry name" value="Asna1_Get3"/>
    <property type="match status" value="1"/>
</dbReference>
<dbReference type="STRING" id="79923.A0A419PDJ3"/>
<name>A0A419PDJ3_CLOSI</name>
<keyword evidence="3 8" id="KW-0963">Cytoplasm</keyword>
<dbReference type="Gene3D" id="3.40.50.300">
    <property type="entry name" value="P-loop containing nucleotide triphosphate hydrolases"/>
    <property type="match status" value="1"/>
</dbReference>
<dbReference type="OrthoDB" id="1770at2759"/>
<dbReference type="AlphaFoldDB" id="A0A419PDJ3"/>
<dbReference type="FunCoup" id="A0A419PDJ3">
    <property type="interactions" value="1338"/>
</dbReference>
<keyword evidence="2 8" id="KW-0813">Transport</keyword>
<dbReference type="EC" id="3.6.-.-" evidence="8"/>
<evidence type="ECO:0000256" key="6">
    <source>
        <dbReference type="ARBA" id="ARBA00022824"/>
    </source>
</evidence>
<keyword evidence="8" id="KW-0862">Zinc</keyword>
<keyword evidence="5 8" id="KW-0378">Hydrolase</keyword>
<evidence type="ECO:0000256" key="2">
    <source>
        <dbReference type="ARBA" id="ARBA00022448"/>
    </source>
</evidence>
<sequence length="389" mass="43927">MPFPNFCRSRLQRGIYNAGRGDLVWTFDTVAQRVACSVKRTATVFALVRNLLDAKTLRWIFVGGKGGVGKTTCSCCIATELAKVRERVLILSTDPAHNLSDAFDQKFSRTPTKVKGFDNLYAMEIDPNLNLTELEEDLVGSEEAALSADIRRSITHLMTSFPGIDEYMSYTEVFRLVRNLDYSVVIFDTAPTGHTLRLLAFPEAMEKSLTKVVAMKNQVAPFLNQMMGFLGMNNLQSSDLTNALESRLPIVKEITRQFKDPQQTTFVCVCIPEFLSMYETERLVQELTAQDIDVHNIIVNQLLFPNLLSPAADHHSESAGDPNTCHNPKLPTSCRMCTARHKIQSKYLEQILELYEDMHVVQLPQLEEEVRGVESVKAFARNLLVPFRR</sequence>
<feature type="binding site" evidence="8">
    <location>
        <position position="334"/>
    </location>
    <ligand>
        <name>Zn(2+)</name>
        <dbReference type="ChEBI" id="CHEBI:29105"/>
        <note>ligand shared between dimeric partners</note>
    </ligand>
</feature>
<comment type="function">
    <text evidence="8">ATPase required for the post-translational delivery of tail-anchored (TA) proteins to the endoplasmic reticulum. Recognizes and selectively binds the transmembrane domain of TA proteins in the cytosol. This complex then targets to the endoplasmic reticulum by membrane-bound receptors, where the tail-anchored protein is released for insertion. This process is regulated by ATP binding and hydrolysis. ATP binding drives the homodimer towards the closed dimer state, facilitating recognition of newly synthesized TA membrane proteins. ATP hydrolysis is required for insertion. Subsequently, the homodimer reverts towards the open dimer state, lowering its affinity for the membrane-bound receptor, and returning it to the cytosol to initiate a new round of targeting.</text>
</comment>
<feature type="binding site" evidence="8">
    <location>
        <position position="273"/>
    </location>
    <ligand>
        <name>ATP</name>
        <dbReference type="ChEBI" id="CHEBI:30616"/>
    </ligand>
</feature>